<evidence type="ECO:0000256" key="6">
    <source>
        <dbReference type="ARBA" id="ARBA00022989"/>
    </source>
</evidence>
<evidence type="ECO:0000256" key="3">
    <source>
        <dbReference type="ARBA" id="ARBA00022448"/>
    </source>
</evidence>
<feature type="transmembrane region" description="Helical" evidence="8">
    <location>
        <begin position="126"/>
        <end position="146"/>
    </location>
</feature>
<dbReference type="InterPro" id="IPR002657">
    <property type="entry name" value="BilAc:Na_symport/Acr3"/>
</dbReference>
<dbReference type="InterPro" id="IPR004706">
    <property type="entry name" value="Arsenical-R_Acr3"/>
</dbReference>
<sequence>MNLLEKLYTVIIFASVVIGILLGQIGVISKNAELAILPLLIIMLFIIFFQIPLEEIKDSVKNIKFAKWSLIINFIWTPLLAYILATIFLADHPALWVGFIMLMVTPCTDWYLVFTGLARGNTALSGTILPINLILQLLLLPGYLFLFAGTTGMVKLDYVLEGFILVLVIPFLLAGMVKLVFRKREETYHRLSNRLSPLPIVLLSLAIVAMFASQGQYLIGNLQLLWVLLLPIVAFFIINFIVSQFIGRKLSFSYKNKVSLTMTTLARNSPVALALAITAFPNEPLIALALVIGPLLELPILMVVVQVLLWKKRVEKLQ</sequence>
<name>A0ABS6K286_9BACI</name>
<feature type="transmembrane region" description="Helical" evidence="8">
    <location>
        <begin position="225"/>
        <end position="246"/>
    </location>
</feature>
<gene>
    <name evidence="9" type="ORF">KS407_20220</name>
</gene>
<feature type="transmembrane region" description="Helical" evidence="8">
    <location>
        <begin position="286"/>
        <end position="310"/>
    </location>
</feature>
<evidence type="ECO:0000313" key="10">
    <source>
        <dbReference type="Proteomes" id="UP000790580"/>
    </source>
</evidence>
<comment type="similarity">
    <text evidence="2">Belongs to the arsenical resistance-3 (ACR3) (TC 2.A.59) family.</text>
</comment>
<comment type="subcellular location">
    <subcellularLocation>
        <location evidence="1">Cell membrane</location>
        <topology evidence="1">Multi-pass membrane protein</topology>
    </subcellularLocation>
</comment>
<keyword evidence="3" id="KW-0813">Transport</keyword>
<comment type="caution">
    <text evidence="9">The sequence shown here is derived from an EMBL/GenBank/DDBJ whole genome shotgun (WGS) entry which is preliminary data.</text>
</comment>
<dbReference type="Proteomes" id="UP000790580">
    <property type="component" value="Unassembled WGS sequence"/>
</dbReference>
<evidence type="ECO:0000256" key="7">
    <source>
        <dbReference type="ARBA" id="ARBA00023136"/>
    </source>
</evidence>
<dbReference type="Pfam" id="PF01758">
    <property type="entry name" value="SBF"/>
    <property type="match status" value="1"/>
</dbReference>
<feature type="transmembrane region" description="Helical" evidence="8">
    <location>
        <begin position="198"/>
        <end position="219"/>
    </location>
</feature>
<evidence type="ECO:0000256" key="2">
    <source>
        <dbReference type="ARBA" id="ARBA00010110"/>
    </source>
</evidence>
<evidence type="ECO:0000256" key="4">
    <source>
        <dbReference type="ARBA" id="ARBA00022475"/>
    </source>
</evidence>
<evidence type="ECO:0000256" key="8">
    <source>
        <dbReference type="SAM" id="Phobius"/>
    </source>
</evidence>
<proteinExistence type="inferred from homology"/>
<dbReference type="RefSeq" id="WP_088073230.1">
    <property type="nucleotide sequence ID" value="NZ_JAHQCR010000086.1"/>
</dbReference>
<feature type="transmembrane region" description="Helical" evidence="8">
    <location>
        <begin position="34"/>
        <end position="53"/>
    </location>
</feature>
<dbReference type="PANTHER" id="PTHR43057">
    <property type="entry name" value="ARSENITE EFFLUX TRANSPORTER"/>
    <property type="match status" value="1"/>
</dbReference>
<dbReference type="InterPro" id="IPR038770">
    <property type="entry name" value="Na+/solute_symporter_sf"/>
</dbReference>
<organism evidence="9 10">
    <name type="scientific">Evansella alkalicola</name>
    <dbReference type="NCBI Taxonomy" id="745819"/>
    <lineage>
        <taxon>Bacteria</taxon>
        <taxon>Bacillati</taxon>
        <taxon>Bacillota</taxon>
        <taxon>Bacilli</taxon>
        <taxon>Bacillales</taxon>
        <taxon>Bacillaceae</taxon>
        <taxon>Evansella</taxon>
    </lineage>
</organism>
<keyword evidence="4" id="KW-1003">Cell membrane</keyword>
<feature type="transmembrane region" description="Helical" evidence="8">
    <location>
        <begin position="258"/>
        <end position="280"/>
    </location>
</feature>
<feature type="transmembrane region" description="Helical" evidence="8">
    <location>
        <begin position="65"/>
        <end position="88"/>
    </location>
</feature>
<keyword evidence="6 8" id="KW-1133">Transmembrane helix</keyword>
<reference evidence="9 10" key="1">
    <citation type="submission" date="2021-06" db="EMBL/GenBank/DDBJ databases">
        <title>Bacillus sp. RD4P76, an endophyte from a halophyte.</title>
        <authorList>
            <person name="Sun J.-Q."/>
        </authorList>
    </citation>
    <scope>NUCLEOTIDE SEQUENCE [LARGE SCALE GENOMIC DNA]</scope>
    <source>
        <strain evidence="9 10">JCM 17098</strain>
    </source>
</reference>
<feature type="transmembrane region" description="Helical" evidence="8">
    <location>
        <begin position="94"/>
        <end position="114"/>
    </location>
</feature>
<evidence type="ECO:0000256" key="1">
    <source>
        <dbReference type="ARBA" id="ARBA00004651"/>
    </source>
</evidence>
<feature type="transmembrane region" description="Helical" evidence="8">
    <location>
        <begin position="7"/>
        <end position="28"/>
    </location>
</feature>
<keyword evidence="7 8" id="KW-0472">Membrane</keyword>
<evidence type="ECO:0000313" key="9">
    <source>
        <dbReference type="EMBL" id="MBU9723750.1"/>
    </source>
</evidence>
<accession>A0ABS6K286</accession>
<keyword evidence="10" id="KW-1185">Reference proteome</keyword>
<evidence type="ECO:0000256" key="5">
    <source>
        <dbReference type="ARBA" id="ARBA00022692"/>
    </source>
</evidence>
<feature type="transmembrane region" description="Helical" evidence="8">
    <location>
        <begin position="158"/>
        <end position="177"/>
    </location>
</feature>
<dbReference type="PANTHER" id="PTHR43057:SF1">
    <property type="entry name" value="ARSENICAL-RESISTANCE PROTEIN 3"/>
    <property type="match status" value="1"/>
</dbReference>
<keyword evidence="5 8" id="KW-0812">Transmembrane</keyword>
<protein>
    <submittedName>
        <fullName evidence="9">Bile acid:sodium symporter</fullName>
    </submittedName>
</protein>
<dbReference type="Gene3D" id="1.20.1530.20">
    <property type="match status" value="1"/>
</dbReference>
<dbReference type="EMBL" id="JAHQCR010000086">
    <property type="protein sequence ID" value="MBU9723750.1"/>
    <property type="molecule type" value="Genomic_DNA"/>
</dbReference>